<feature type="compositionally biased region" description="Polar residues" evidence="5">
    <location>
        <begin position="970"/>
        <end position="981"/>
    </location>
</feature>
<evidence type="ECO:0000256" key="2">
    <source>
        <dbReference type="ARBA" id="ARBA00022692"/>
    </source>
</evidence>
<dbReference type="CDD" id="cd00038">
    <property type="entry name" value="CAP_ED"/>
    <property type="match status" value="1"/>
</dbReference>
<evidence type="ECO:0000313" key="9">
    <source>
        <dbReference type="EMBL" id="CAD8260893.1"/>
    </source>
</evidence>
<accession>A0A7R9UBF3</accession>
<organism evidence="9">
    <name type="scientific">Pinguiococcus pyrenoidosus</name>
    <dbReference type="NCBI Taxonomy" id="172671"/>
    <lineage>
        <taxon>Eukaryota</taxon>
        <taxon>Sar</taxon>
        <taxon>Stramenopiles</taxon>
        <taxon>Ochrophyta</taxon>
        <taxon>Pinguiophyceae</taxon>
        <taxon>Pinguiochrysidales</taxon>
        <taxon>Pinguiochrysidaceae</taxon>
        <taxon>Pinguiococcus</taxon>
    </lineage>
</organism>
<dbReference type="InterPro" id="IPR052706">
    <property type="entry name" value="Membrane-Transporter-like"/>
</dbReference>
<evidence type="ECO:0008006" key="10">
    <source>
        <dbReference type="Google" id="ProtNLM"/>
    </source>
</evidence>
<feature type="transmembrane region" description="Helical" evidence="6">
    <location>
        <begin position="401"/>
        <end position="434"/>
    </location>
</feature>
<feature type="transmembrane region" description="Helical" evidence="6">
    <location>
        <begin position="183"/>
        <end position="201"/>
    </location>
</feature>
<dbReference type="InterPro" id="IPR014710">
    <property type="entry name" value="RmlC-like_jellyroll"/>
</dbReference>
<feature type="region of interest" description="Disordered" evidence="5">
    <location>
        <begin position="969"/>
        <end position="996"/>
    </location>
</feature>
<feature type="transmembrane region" description="Helical" evidence="6">
    <location>
        <begin position="148"/>
        <end position="171"/>
    </location>
</feature>
<keyword evidence="4 6" id="KW-0472">Membrane</keyword>
<evidence type="ECO:0000259" key="7">
    <source>
        <dbReference type="PROSITE" id="PS50042"/>
    </source>
</evidence>
<evidence type="ECO:0000256" key="3">
    <source>
        <dbReference type="ARBA" id="ARBA00022989"/>
    </source>
</evidence>
<feature type="transmembrane region" description="Helical" evidence="6">
    <location>
        <begin position="108"/>
        <end position="128"/>
    </location>
</feature>
<dbReference type="InterPro" id="IPR018490">
    <property type="entry name" value="cNMP-bd_dom_sf"/>
</dbReference>
<comment type="subcellular location">
    <subcellularLocation>
        <location evidence="1">Membrane</location>
        <topology evidence="1">Multi-pass membrane protein</topology>
    </subcellularLocation>
</comment>
<evidence type="ECO:0000259" key="8">
    <source>
        <dbReference type="PROSITE" id="PS50801"/>
    </source>
</evidence>
<dbReference type="PROSITE" id="PS50801">
    <property type="entry name" value="STAS"/>
    <property type="match status" value="1"/>
</dbReference>
<dbReference type="PANTHER" id="PTHR43310">
    <property type="entry name" value="SULFATE TRANSPORTER YBAR-RELATED"/>
    <property type="match status" value="1"/>
</dbReference>
<protein>
    <recommendedName>
        <fullName evidence="10">STAS domain-containing protein</fullName>
    </recommendedName>
</protein>
<dbReference type="Gene3D" id="2.60.120.10">
    <property type="entry name" value="Jelly Rolls"/>
    <property type="match status" value="1"/>
</dbReference>
<evidence type="ECO:0000256" key="1">
    <source>
        <dbReference type="ARBA" id="ARBA00004141"/>
    </source>
</evidence>
<dbReference type="PANTHER" id="PTHR43310:SF2">
    <property type="entry name" value="SLC26A_SULP TRANSPORTER DOMAIN-CONTAINING PROTEIN"/>
    <property type="match status" value="1"/>
</dbReference>
<feature type="transmembrane region" description="Helical" evidence="6">
    <location>
        <begin position="370"/>
        <end position="389"/>
    </location>
</feature>
<evidence type="ECO:0000256" key="6">
    <source>
        <dbReference type="SAM" id="Phobius"/>
    </source>
</evidence>
<feature type="domain" description="Cyclic nucleotide-binding" evidence="7">
    <location>
        <begin position="915"/>
        <end position="1053"/>
    </location>
</feature>
<reference evidence="9" key="1">
    <citation type="submission" date="2021-01" db="EMBL/GenBank/DDBJ databases">
        <authorList>
            <person name="Corre E."/>
            <person name="Pelletier E."/>
            <person name="Niang G."/>
            <person name="Scheremetjew M."/>
            <person name="Finn R."/>
            <person name="Kale V."/>
            <person name="Holt S."/>
            <person name="Cochrane G."/>
            <person name="Meng A."/>
            <person name="Brown T."/>
            <person name="Cohen L."/>
        </authorList>
    </citation>
    <scope>NUCLEOTIDE SEQUENCE</scope>
    <source>
        <strain evidence="9">CCMP2078</strain>
    </source>
</reference>
<dbReference type="InterPro" id="IPR036513">
    <property type="entry name" value="STAS_dom_sf"/>
</dbReference>
<dbReference type="SUPFAM" id="SSF52091">
    <property type="entry name" value="SpoIIaa-like"/>
    <property type="match status" value="1"/>
</dbReference>
<dbReference type="PROSITE" id="PS50042">
    <property type="entry name" value="CNMP_BINDING_3"/>
    <property type="match status" value="1"/>
</dbReference>
<dbReference type="AlphaFoldDB" id="A0A7R9UBF3"/>
<feature type="transmembrane region" description="Helical" evidence="6">
    <location>
        <begin position="15"/>
        <end position="37"/>
    </location>
</feature>
<gene>
    <name evidence="9" type="ORF">PPYR1160_LOCUS10395</name>
</gene>
<feature type="domain" description="STAS" evidence="8">
    <location>
        <begin position="718"/>
        <end position="788"/>
    </location>
</feature>
<dbReference type="GO" id="GO:0016020">
    <property type="term" value="C:membrane"/>
    <property type="evidence" value="ECO:0007669"/>
    <property type="project" value="UniProtKB-SubCell"/>
</dbReference>
<feature type="region of interest" description="Disordered" evidence="5">
    <location>
        <begin position="840"/>
        <end position="861"/>
    </location>
</feature>
<feature type="region of interest" description="Disordered" evidence="5">
    <location>
        <begin position="541"/>
        <end position="682"/>
    </location>
</feature>
<feature type="transmembrane region" description="Helical" evidence="6">
    <location>
        <begin position="314"/>
        <end position="333"/>
    </location>
</feature>
<feature type="compositionally biased region" description="Basic and acidic residues" evidence="5">
    <location>
        <begin position="557"/>
        <end position="576"/>
    </location>
</feature>
<feature type="transmembrane region" description="Helical" evidence="6">
    <location>
        <begin position="49"/>
        <end position="74"/>
    </location>
</feature>
<sequence length="1086" mass="119446">METRNSVRENVVKGVVYGVVNGCMVLPVMISFSAIIYRNPAFEPYMPTLVNLTIFSAAVHQLCFTIFSSMPFAVGQVQDAGLIFLAGMASNIVNYARERGHTEEEMLCTTVVLLAGSTLCLGLALLAVGRLNLASYVQYLPMPVVGGYLAFIGLFCGESGMAMMAGVEVAGIEEWYKFADARALMLMAPGVVLGVLIYYAVRNVRSMLTLPACMIVIVSGFYFILYNSGHDLEDARQMGWIARDTGRSDPRNTWDYFKFENVRLEAVPQIIPHWIAMFLVVAFSSSLDVAAIEMELGESLDYNRELMTVGISNFLSGLTGGYTGSYIFSQTIFNLRVGVQSRITGYIITGVELIIFAVPFSAVAYVPKCFFGSLLTMIAVDLCYEWLILARHKMARAEYFVNIATFVAVNACGVELGMVIGIVLAMACFTLAYAQVPGVKSSFRRTSLITRTFQERVILDTAMHDGIMQIFSLQGYIFFGSAVNLLADVKSRIRWPDGGPASLGIERVDSPPTVPKVPSSPSLYTEPTDGKFATAGIAAMPVYNRGGGKGSPSKAGRMHERRMSERDLSEEHGERRRLPRSSSHGSGFWSFMSPSTWDRDGGDQASNDKHHRPESRMDAHIASWGGAAGQAMSERTPLLASRAAQRGSKYGPSGSPASRRRTNGSSQSRVMTNGRVDEESPSFNGARVGLEIESNASSDDVARTVGLGSSTTSVKAWVILDFEKVKGIDATAARACFLILRKLLRTAGVQVVYAAVPDHVKLLLEAHGVINESEDPVFEQVEEALEWCEEKLLTVDGLRYQASSSALALSTSTSAPDLTLFKDKVRNLRLHRLHQRLSEDDPWMSRPGHDPRGSGEAPYAAASVKEDIEEKYGMDRSHPSSDDLFLSGSGRTWEDLRAILFDYIVENVDHELSSVFRGLKYELTEDALTKYFSTEIAPKNKVLFRRGEASDRLYVLRQGEVELLAPMTVEGSTPANGSPNSGRPPDANGTDAMEHRPLKIPISVSKERRIQKITDGGVCGEVGFFLCRPQDFRAVTRTPCQLWNMTRNDFAEMCRNRPTLALMLQHAILRSLSLSISENIMSLQDQ</sequence>
<keyword evidence="3 6" id="KW-1133">Transmembrane helix</keyword>
<feature type="transmembrane region" description="Helical" evidence="6">
    <location>
        <begin position="274"/>
        <end position="294"/>
    </location>
</feature>
<feature type="transmembrane region" description="Helical" evidence="6">
    <location>
        <begin position="345"/>
        <end position="364"/>
    </location>
</feature>
<feature type="compositionally biased region" description="Basic and acidic residues" evidence="5">
    <location>
        <begin position="597"/>
        <end position="608"/>
    </location>
</feature>
<dbReference type="InterPro" id="IPR011547">
    <property type="entry name" value="SLC26A/SulP_dom"/>
</dbReference>
<feature type="region of interest" description="Disordered" evidence="5">
    <location>
        <begin position="502"/>
        <end position="527"/>
    </location>
</feature>
<dbReference type="Pfam" id="PF00916">
    <property type="entry name" value="Sulfate_transp"/>
    <property type="match status" value="1"/>
</dbReference>
<dbReference type="CDD" id="cd07042">
    <property type="entry name" value="STAS_SulP_like_sulfate_transporter"/>
    <property type="match status" value="1"/>
</dbReference>
<proteinExistence type="predicted"/>
<dbReference type="Gene3D" id="3.30.750.24">
    <property type="entry name" value="STAS domain"/>
    <property type="match status" value="1"/>
</dbReference>
<dbReference type="SUPFAM" id="SSF51206">
    <property type="entry name" value="cAMP-binding domain-like"/>
    <property type="match status" value="1"/>
</dbReference>
<feature type="transmembrane region" description="Helical" evidence="6">
    <location>
        <begin position="207"/>
        <end position="226"/>
    </location>
</feature>
<feature type="transmembrane region" description="Helical" evidence="6">
    <location>
        <begin position="80"/>
        <end position="96"/>
    </location>
</feature>
<dbReference type="EMBL" id="HBEA01013646">
    <property type="protein sequence ID" value="CAD8260893.1"/>
    <property type="molecule type" value="Transcribed_RNA"/>
</dbReference>
<evidence type="ECO:0000256" key="5">
    <source>
        <dbReference type="SAM" id="MobiDB-lite"/>
    </source>
</evidence>
<evidence type="ECO:0000256" key="4">
    <source>
        <dbReference type="ARBA" id="ARBA00023136"/>
    </source>
</evidence>
<keyword evidence="2 6" id="KW-0812">Transmembrane</keyword>
<name>A0A7R9UBF3_9STRA</name>
<dbReference type="InterPro" id="IPR000595">
    <property type="entry name" value="cNMP-bd_dom"/>
</dbReference>
<dbReference type="InterPro" id="IPR002645">
    <property type="entry name" value="STAS_dom"/>
</dbReference>